<proteinExistence type="predicted"/>
<dbReference type="Proteomes" id="UP000613075">
    <property type="component" value="Unassembled WGS sequence"/>
</dbReference>
<comment type="caution">
    <text evidence="3">The sequence shown here is derived from an EMBL/GenBank/DDBJ whole genome shotgun (WGS) entry which is preliminary data.</text>
</comment>
<evidence type="ECO:0000313" key="4">
    <source>
        <dbReference type="Proteomes" id="UP000613075"/>
    </source>
</evidence>
<accession>A0ABR9STM3</accession>
<protein>
    <submittedName>
        <fullName evidence="3">Uncharacterized protein</fullName>
    </submittedName>
</protein>
<dbReference type="EMBL" id="JADDUM010000114">
    <property type="protein sequence ID" value="MBE8592247.1"/>
    <property type="molecule type" value="Genomic_DNA"/>
</dbReference>
<organism evidence="3 4">
    <name type="scientific">Pseudomonas cyclaminis</name>
    <dbReference type="NCBI Taxonomy" id="2781239"/>
    <lineage>
        <taxon>Bacteria</taxon>
        <taxon>Pseudomonadati</taxon>
        <taxon>Pseudomonadota</taxon>
        <taxon>Gammaproteobacteria</taxon>
        <taxon>Pseudomonadales</taxon>
        <taxon>Pseudomonadaceae</taxon>
        <taxon>Pseudomonas</taxon>
    </lineage>
</organism>
<gene>
    <name evidence="3" type="ORF">IQK56_15615</name>
</gene>
<evidence type="ECO:0000256" key="1">
    <source>
        <dbReference type="SAM" id="Coils"/>
    </source>
</evidence>
<keyword evidence="1" id="KW-0175">Coiled coil</keyword>
<sequence length="161" mass="18010">MDIATISAAFQGLTLTKGLLNAAYDAKVDSDAKAKISEALERLGQAQDGMFTLREELNRLQNEREDLQRRLQVLESWSTRAKDYELVQTNGGAVVNQFKSSPPHYACPGCFNKQQIHPLQDNRTDSGKFRCTGCGAEYPINPKAPPPAPHTPRRIRPMRTR</sequence>
<reference evidence="3 4" key="1">
    <citation type="submission" date="2020-10" db="EMBL/GenBank/DDBJ databases">
        <title>The draft genomes of Cyclamen pathogen Pseudomonas sp.</title>
        <authorList>
            <person name="Fujikawa T."/>
            <person name="Sawada H."/>
        </authorList>
    </citation>
    <scope>NUCLEOTIDE SEQUENCE [LARGE SCALE GENOMIC DNA]</scope>
    <source>
        <strain evidence="3 4">MAFF 301449</strain>
    </source>
</reference>
<evidence type="ECO:0000256" key="2">
    <source>
        <dbReference type="SAM" id="MobiDB-lite"/>
    </source>
</evidence>
<keyword evidence="4" id="KW-1185">Reference proteome</keyword>
<evidence type="ECO:0000313" key="3">
    <source>
        <dbReference type="EMBL" id="MBE8592247.1"/>
    </source>
</evidence>
<feature type="compositionally biased region" description="Basic residues" evidence="2">
    <location>
        <begin position="151"/>
        <end position="161"/>
    </location>
</feature>
<name>A0ABR9STM3_9PSED</name>
<feature type="coiled-coil region" evidence="1">
    <location>
        <begin position="43"/>
        <end position="77"/>
    </location>
</feature>
<feature type="region of interest" description="Disordered" evidence="2">
    <location>
        <begin position="139"/>
        <end position="161"/>
    </location>
</feature>